<dbReference type="InterPro" id="IPR010208">
    <property type="entry name" value="Ion_transpt_RnfC/RsxC"/>
</dbReference>
<accession>A0A9E2L3H8</accession>
<sequence>MEKNTMKMHVSKLLPYATPRFSEYSNSFIPREVVIPIMQTHDAVECSVAVGDRVQEGQVIASGKGLLGPVVHSPVPGTVVGINNKLMPNGRRGKSITIRFQGEFSLFGKSLAKNDWEVMTPAALIRLISDNGIINTFHKPAVLSCQLEKFSRSDSRNNSPKTLVVRCSDEDPGCTLDLFLFEQKMPEILEGIDVLAKAAQATRVIVLIPKRFKPSGDLSSTPIKELVKKSFFKEASPKVASKMEGPTEQGEISSLEETLEQGVHVAEIAVEELPVSSMEYNSENQTKESVLKQFVIFDDTVYPSGGKRDIINLVKKKKNIQPSLQGDELFVDASTAFAVYEGVVYNKPFVDKYIQVSGRALAGQGIIKVRLGTPLRYLAAELGGVTRPLKKILINGVLRGTNVLDWDIPVTKYVKSVIFSAENEYFSSSLEECVQCGRCRTVCPVGLYPDLLYKKYSQNLDLDPVYIETASMCTGCALCNAVCSSRLPLHQCINFLTRNKL</sequence>
<dbReference type="GO" id="GO:0046872">
    <property type="term" value="F:metal ion binding"/>
    <property type="evidence" value="ECO:0007669"/>
    <property type="project" value="UniProtKB-KW"/>
</dbReference>
<protein>
    <recommendedName>
        <fullName evidence="4">4Fe-4S ferredoxin-type domain-containing protein</fullName>
    </recommendedName>
</protein>
<dbReference type="PROSITE" id="PS00198">
    <property type="entry name" value="4FE4S_FER_1"/>
    <property type="match status" value="1"/>
</dbReference>
<dbReference type="Pfam" id="PF13375">
    <property type="entry name" value="RnfC_N"/>
    <property type="match status" value="1"/>
</dbReference>
<dbReference type="Gene3D" id="3.30.70.20">
    <property type="match status" value="1"/>
</dbReference>
<evidence type="ECO:0000313" key="5">
    <source>
        <dbReference type="EMBL" id="MBU3850356.1"/>
    </source>
</evidence>
<dbReference type="EMBL" id="JAHLFV010000172">
    <property type="protein sequence ID" value="MBU3850356.1"/>
    <property type="molecule type" value="Genomic_DNA"/>
</dbReference>
<keyword evidence="3" id="KW-0411">Iron-sulfur</keyword>
<gene>
    <name evidence="5" type="ORF">IAA16_07310</name>
</gene>
<dbReference type="GO" id="GO:0016020">
    <property type="term" value="C:membrane"/>
    <property type="evidence" value="ECO:0007669"/>
    <property type="project" value="InterPro"/>
</dbReference>
<evidence type="ECO:0000259" key="4">
    <source>
        <dbReference type="PROSITE" id="PS51379"/>
    </source>
</evidence>
<dbReference type="InterPro" id="IPR017896">
    <property type="entry name" value="4Fe4S_Fe-S-bd"/>
</dbReference>
<dbReference type="Gene3D" id="3.40.50.11540">
    <property type="entry name" value="NADH-ubiquinone oxidoreductase 51kDa subunit"/>
    <property type="match status" value="1"/>
</dbReference>
<keyword evidence="2" id="KW-0408">Iron</keyword>
<evidence type="ECO:0000256" key="2">
    <source>
        <dbReference type="ARBA" id="ARBA00023004"/>
    </source>
</evidence>
<comment type="caution">
    <text evidence="5">The sequence shown here is derived from an EMBL/GenBank/DDBJ whole genome shotgun (WGS) entry which is preliminary data.</text>
</comment>
<dbReference type="GO" id="GO:0051539">
    <property type="term" value="F:4 iron, 4 sulfur cluster binding"/>
    <property type="evidence" value="ECO:0007669"/>
    <property type="project" value="InterPro"/>
</dbReference>
<proteinExistence type="predicted"/>
<name>A0A9E2L3H8_9SPIR</name>
<organism evidence="5 6">
    <name type="scientific">Candidatus Treponema excrementipullorum</name>
    <dbReference type="NCBI Taxonomy" id="2838768"/>
    <lineage>
        <taxon>Bacteria</taxon>
        <taxon>Pseudomonadati</taxon>
        <taxon>Spirochaetota</taxon>
        <taxon>Spirochaetia</taxon>
        <taxon>Spirochaetales</taxon>
        <taxon>Treponemataceae</taxon>
        <taxon>Treponema</taxon>
    </lineage>
</organism>
<dbReference type="SUPFAM" id="SSF46548">
    <property type="entry name" value="alpha-helical ferredoxin"/>
    <property type="match status" value="1"/>
</dbReference>
<evidence type="ECO:0000256" key="1">
    <source>
        <dbReference type="ARBA" id="ARBA00022723"/>
    </source>
</evidence>
<dbReference type="InterPro" id="IPR037225">
    <property type="entry name" value="Nuo51_FMN-bd_sf"/>
</dbReference>
<dbReference type="Proteomes" id="UP000823914">
    <property type="component" value="Unassembled WGS sequence"/>
</dbReference>
<dbReference type="Pfam" id="PF13237">
    <property type="entry name" value="Fer4_10"/>
    <property type="match status" value="1"/>
</dbReference>
<dbReference type="InterPro" id="IPR017900">
    <property type="entry name" value="4Fe4S_Fe_S_CS"/>
</dbReference>
<evidence type="ECO:0000313" key="6">
    <source>
        <dbReference type="Proteomes" id="UP000823914"/>
    </source>
</evidence>
<evidence type="ECO:0000256" key="3">
    <source>
        <dbReference type="ARBA" id="ARBA00023014"/>
    </source>
</evidence>
<dbReference type="AlphaFoldDB" id="A0A9E2L3H8"/>
<reference evidence="5" key="1">
    <citation type="journal article" date="2021" name="PeerJ">
        <title>Extensive microbial diversity within the chicken gut microbiome revealed by metagenomics and culture.</title>
        <authorList>
            <person name="Gilroy R."/>
            <person name="Ravi A."/>
            <person name="Getino M."/>
            <person name="Pursley I."/>
            <person name="Horton D.L."/>
            <person name="Alikhan N.F."/>
            <person name="Baker D."/>
            <person name="Gharbi K."/>
            <person name="Hall N."/>
            <person name="Watson M."/>
            <person name="Adriaenssens E.M."/>
            <person name="Foster-Nyarko E."/>
            <person name="Jarju S."/>
            <person name="Secka A."/>
            <person name="Antonio M."/>
            <person name="Oren A."/>
            <person name="Chaudhuri R.R."/>
            <person name="La Ragione R."/>
            <person name="Hildebrand F."/>
            <person name="Pallen M.J."/>
        </authorList>
    </citation>
    <scope>NUCLEOTIDE SEQUENCE</scope>
    <source>
        <strain evidence="5">Gambia15-2214</strain>
    </source>
</reference>
<dbReference type="GO" id="GO:0009055">
    <property type="term" value="F:electron transfer activity"/>
    <property type="evidence" value="ECO:0007669"/>
    <property type="project" value="InterPro"/>
</dbReference>
<keyword evidence="1" id="KW-0479">Metal-binding</keyword>
<dbReference type="PANTHER" id="PTHR43034">
    <property type="entry name" value="ION-TRANSLOCATING OXIDOREDUCTASE COMPLEX SUBUNIT C"/>
    <property type="match status" value="1"/>
</dbReference>
<feature type="domain" description="4Fe-4S ferredoxin-type" evidence="4">
    <location>
        <begin position="424"/>
        <end position="454"/>
    </location>
</feature>
<dbReference type="InterPro" id="IPR026902">
    <property type="entry name" value="RnfC_N"/>
</dbReference>
<reference evidence="5" key="2">
    <citation type="submission" date="2021-04" db="EMBL/GenBank/DDBJ databases">
        <authorList>
            <person name="Gilroy R."/>
        </authorList>
    </citation>
    <scope>NUCLEOTIDE SEQUENCE</scope>
    <source>
        <strain evidence="5">Gambia15-2214</strain>
    </source>
</reference>
<dbReference type="PANTHER" id="PTHR43034:SF2">
    <property type="entry name" value="ION-TRANSLOCATING OXIDOREDUCTASE COMPLEX SUBUNIT C"/>
    <property type="match status" value="1"/>
</dbReference>
<dbReference type="SUPFAM" id="SSF142019">
    <property type="entry name" value="Nqo1 FMN-binding domain-like"/>
    <property type="match status" value="1"/>
</dbReference>
<dbReference type="PROSITE" id="PS51379">
    <property type="entry name" value="4FE4S_FER_2"/>
    <property type="match status" value="1"/>
</dbReference>